<protein>
    <submittedName>
        <fullName evidence="3">Glycosyl transferase family 11</fullName>
    </submittedName>
</protein>
<proteinExistence type="predicted"/>
<name>A0A561E8Q7_9MICO</name>
<dbReference type="OrthoDB" id="9794601at2"/>
<comment type="caution">
    <text evidence="3">The sequence shown here is derived from an EMBL/GenBank/DDBJ whole genome shotgun (WGS) entry which is preliminary data.</text>
</comment>
<keyword evidence="1" id="KW-0328">Glycosyltransferase</keyword>
<evidence type="ECO:0000256" key="2">
    <source>
        <dbReference type="ARBA" id="ARBA00022679"/>
    </source>
</evidence>
<dbReference type="Pfam" id="PF01531">
    <property type="entry name" value="Glyco_transf_11"/>
    <property type="match status" value="1"/>
</dbReference>
<dbReference type="GO" id="GO:0008107">
    <property type="term" value="F:galactoside 2-alpha-L-fucosyltransferase activity"/>
    <property type="evidence" value="ECO:0007669"/>
    <property type="project" value="InterPro"/>
</dbReference>
<dbReference type="GO" id="GO:0005975">
    <property type="term" value="P:carbohydrate metabolic process"/>
    <property type="evidence" value="ECO:0007669"/>
    <property type="project" value="InterPro"/>
</dbReference>
<gene>
    <name evidence="3" type="ORF">BKA23_0787</name>
</gene>
<dbReference type="RefSeq" id="WP_145225639.1">
    <property type="nucleotide sequence ID" value="NZ_VIVQ01000001.1"/>
</dbReference>
<dbReference type="InterPro" id="IPR002516">
    <property type="entry name" value="Glyco_trans_11"/>
</dbReference>
<dbReference type="GO" id="GO:0016020">
    <property type="term" value="C:membrane"/>
    <property type="evidence" value="ECO:0007669"/>
    <property type="project" value="InterPro"/>
</dbReference>
<keyword evidence="4" id="KW-1185">Reference proteome</keyword>
<evidence type="ECO:0000313" key="3">
    <source>
        <dbReference type="EMBL" id="TWE11991.1"/>
    </source>
</evidence>
<accession>A0A561E8Q7</accession>
<organism evidence="3 4">
    <name type="scientific">Rudaeicoccus suwonensis</name>
    <dbReference type="NCBI Taxonomy" id="657409"/>
    <lineage>
        <taxon>Bacteria</taxon>
        <taxon>Bacillati</taxon>
        <taxon>Actinomycetota</taxon>
        <taxon>Actinomycetes</taxon>
        <taxon>Micrococcales</taxon>
        <taxon>Dermacoccaceae</taxon>
        <taxon>Rudaeicoccus</taxon>
    </lineage>
</organism>
<sequence length="271" mass="30672">MNGILRHAKSALLTPLRRGGQQVVLTENFMGLGNLLYIAVWVAQAPDTRKMLETSNLAAWYPTFPRLRELTIQRTSMPFTAARIDSISTSFGRFGTDFAKTQLHDFCRDYLMTTTAPSTTDRLVINVRRGDYYTDPAARGHYAIDTEAFLRTALHHAQEQEPVHGIHVVSDGIEWCEERLQWLRDIAPLTFSRSTDTPADNLWTVAGARRILIMNSTFSYWAGYLHDVVHPGGESQVWAPRFFSRSQADHASWSLDPDWSIVESIPGGWDS</sequence>
<dbReference type="Proteomes" id="UP000318297">
    <property type="component" value="Unassembled WGS sequence"/>
</dbReference>
<dbReference type="EMBL" id="VIVQ01000001">
    <property type="protein sequence ID" value="TWE11991.1"/>
    <property type="molecule type" value="Genomic_DNA"/>
</dbReference>
<keyword evidence="2 3" id="KW-0808">Transferase</keyword>
<evidence type="ECO:0000256" key="1">
    <source>
        <dbReference type="ARBA" id="ARBA00022676"/>
    </source>
</evidence>
<evidence type="ECO:0000313" key="4">
    <source>
        <dbReference type="Proteomes" id="UP000318297"/>
    </source>
</evidence>
<reference evidence="3 4" key="1">
    <citation type="submission" date="2019-06" db="EMBL/GenBank/DDBJ databases">
        <title>Sequencing the genomes of 1000 actinobacteria strains.</title>
        <authorList>
            <person name="Klenk H.-P."/>
        </authorList>
    </citation>
    <scope>NUCLEOTIDE SEQUENCE [LARGE SCALE GENOMIC DNA]</scope>
    <source>
        <strain evidence="3 4">DSM 19560</strain>
    </source>
</reference>
<dbReference type="AlphaFoldDB" id="A0A561E8Q7"/>